<dbReference type="EMBL" id="CVMT01000009">
    <property type="protein sequence ID" value="CRG91238.1"/>
    <property type="molecule type" value="Genomic_DNA"/>
</dbReference>
<evidence type="ECO:0000259" key="11">
    <source>
        <dbReference type="PROSITE" id="PS51767"/>
    </source>
</evidence>
<feature type="compositionally biased region" description="Low complexity" evidence="9">
    <location>
        <begin position="1"/>
        <end position="19"/>
    </location>
</feature>
<evidence type="ECO:0000256" key="4">
    <source>
        <dbReference type="ARBA" id="ARBA00022670"/>
    </source>
</evidence>
<evidence type="ECO:0000256" key="1">
    <source>
        <dbReference type="ARBA" id="ARBA00004613"/>
    </source>
</evidence>
<feature type="transmembrane region" description="Helical" evidence="10">
    <location>
        <begin position="283"/>
        <end position="306"/>
    </location>
</feature>
<dbReference type="PANTHER" id="PTHR47966:SF2">
    <property type="entry name" value="ASPERGILLOPEPSIN-1-RELATED"/>
    <property type="match status" value="1"/>
</dbReference>
<dbReference type="PROSITE" id="PS51767">
    <property type="entry name" value="PEPTIDASE_A1"/>
    <property type="match status" value="1"/>
</dbReference>
<feature type="region of interest" description="Disordered" evidence="9">
    <location>
        <begin position="151"/>
        <end position="180"/>
    </location>
</feature>
<dbReference type="InterPro" id="IPR034163">
    <property type="entry name" value="Aspergillopepsin-like_cat_dom"/>
</dbReference>
<keyword evidence="10" id="KW-0812">Transmembrane</keyword>
<sequence>MNPNTNTNLNPNIQMNMNTKPDQPPQPAIDWESEQQLVSSLAKLQELESKIHTLRTLLPNRLLAPLDHIVNDHQFNNSNTLPQTPQDLNARLRKAAVGGVAEVAEFRALWQSPEMYAIWAHLTQKMVEGKGAFPQPSGVWERDYGELLRDFEKGGEKNTGKDGDNEIKKEDAEGPQQSDATEWKAIVESFQQRQIPHFRIAASKTSSSMLFVHLGLAGITFELEQATAATSSSSDSPASTQSLLPEWRVSTHSSSSRPASRLETAIVQQLNARKRKRDLRYLLIFKMAIFTKAVSLASLSAIAAALPATPASKGFSLEQVAVPKGVSHHPAAHLAKAYSKYGAAVPSNVAAAAAATGSATTKPGQDEAEYITKITVGDATLNIDIDTGSADLWAFSSLTPASERKGHNYYTPGSSSKKLSGYSWDISYGDGSSASGDVYLDTVKVGGVSFDKQAIEAATKASSEFTQNTEIDGLLGLAFSSINTVSPKSQKTFFDNVKDSLDKPIFGVLLKHGEPGVYDFGFADDSKYTGELAYTDVDNSQGFWSFTADGYSVGSSNEDAVFASDSVTGIADTGTTLLLLDDTIVDAYYEKVDGAQYDEQQGGYTFPSSTTPPDLSFKIGDYTATIPGEYIAFASTGSDQTFGGVQSNSGIGFSIFGDIFLKSQYVVFDAEGPKLGFAAQK</sequence>
<gene>
    <name evidence="12" type="primary">pepA</name>
    <name evidence="12" type="ORF">PISL3812_08286</name>
</gene>
<dbReference type="GO" id="GO:0004190">
    <property type="term" value="F:aspartic-type endopeptidase activity"/>
    <property type="evidence" value="ECO:0007669"/>
    <property type="project" value="UniProtKB-KW"/>
</dbReference>
<evidence type="ECO:0000313" key="13">
    <source>
        <dbReference type="Proteomes" id="UP000054383"/>
    </source>
</evidence>
<keyword evidence="10" id="KW-0472">Membrane</keyword>
<dbReference type="InterPro" id="IPR001461">
    <property type="entry name" value="Aspartic_peptidase_A1"/>
</dbReference>
<protein>
    <submittedName>
        <fullName evidence="12">Aspergillopepsin I</fullName>
    </submittedName>
</protein>
<dbReference type="InterPro" id="IPR021109">
    <property type="entry name" value="Peptidase_aspartic_dom_sf"/>
</dbReference>
<dbReference type="Gene3D" id="2.40.70.10">
    <property type="entry name" value="Acid Proteases"/>
    <property type="match status" value="2"/>
</dbReference>
<keyword evidence="5 8" id="KW-0064">Aspartyl protease</keyword>
<dbReference type="STRING" id="28573.A0A0U1M6T6"/>
<dbReference type="FunFam" id="2.40.70.10:FF:000024">
    <property type="entry name" value="Endothiapepsin"/>
    <property type="match status" value="1"/>
</dbReference>
<keyword evidence="3" id="KW-0964">Secreted</keyword>
<organism evidence="12 13">
    <name type="scientific">Talaromyces islandicus</name>
    <name type="common">Penicillium islandicum</name>
    <dbReference type="NCBI Taxonomy" id="28573"/>
    <lineage>
        <taxon>Eukaryota</taxon>
        <taxon>Fungi</taxon>
        <taxon>Dikarya</taxon>
        <taxon>Ascomycota</taxon>
        <taxon>Pezizomycotina</taxon>
        <taxon>Eurotiomycetes</taxon>
        <taxon>Eurotiomycetidae</taxon>
        <taxon>Eurotiales</taxon>
        <taxon>Trichocomaceae</taxon>
        <taxon>Talaromyces</taxon>
        <taxon>Talaromyces sect. Islandici</taxon>
    </lineage>
</organism>
<dbReference type="PROSITE" id="PS00141">
    <property type="entry name" value="ASP_PROTEASE"/>
    <property type="match status" value="1"/>
</dbReference>
<evidence type="ECO:0000256" key="6">
    <source>
        <dbReference type="ARBA" id="ARBA00022801"/>
    </source>
</evidence>
<evidence type="ECO:0000256" key="9">
    <source>
        <dbReference type="SAM" id="MobiDB-lite"/>
    </source>
</evidence>
<dbReference type="PRINTS" id="PR00792">
    <property type="entry name" value="PEPSIN"/>
</dbReference>
<keyword evidence="10" id="KW-1133">Transmembrane helix</keyword>
<dbReference type="PANTHER" id="PTHR47966">
    <property type="entry name" value="BETA-SITE APP-CLEAVING ENZYME, ISOFORM A-RELATED"/>
    <property type="match status" value="1"/>
</dbReference>
<feature type="compositionally biased region" description="Basic and acidic residues" evidence="9">
    <location>
        <begin position="151"/>
        <end position="172"/>
    </location>
</feature>
<feature type="active site" evidence="7">
    <location>
        <position position="572"/>
    </location>
</feature>
<evidence type="ECO:0000313" key="12">
    <source>
        <dbReference type="EMBL" id="CRG91238.1"/>
    </source>
</evidence>
<comment type="similarity">
    <text evidence="2 8">Belongs to the peptidase A1 family.</text>
</comment>
<dbReference type="GO" id="GO:0005576">
    <property type="term" value="C:extracellular region"/>
    <property type="evidence" value="ECO:0007669"/>
    <property type="project" value="UniProtKB-SubCell"/>
</dbReference>
<evidence type="ECO:0000256" key="7">
    <source>
        <dbReference type="PIRSR" id="PIRSR601461-1"/>
    </source>
</evidence>
<comment type="subcellular location">
    <subcellularLocation>
        <location evidence="1">Secreted</location>
    </subcellularLocation>
</comment>
<evidence type="ECO:0000256" key="3">
    <source>
        <dbReference type="ARBA" id="ARBA00022525"/>
    </source>
</evidence>
<dbReference type="AlphaFoldDB" id="A0A0U1M6T6"/>
<evidence type="ECO:0000256" key="5">
    <source>
        <dbReference type="ARBA" id="ARBA00022750"/>
    </source>
</evidence>
<proteinExistence type="inferred from homology"/>
<keyword evidence="4 8" id="KW-0645">Protease</keyword>
<reference evidence="12 13" key="1">
    <citation type="submission" date="2015-04" db="EMBL/GenBank/DDBJ databases">
        <authorList>
            <person name="Syromyatnikov M.Y."/>
            <person name="Popov V.N."/>
        </authorList>
    </citation>
    <scope>NUCLEOTIDE SEQUENCE [LARGE SCALE GENOMIC DNA]</scope>
    <source>
        <strain evidence="12">WF-38-12</strain>
    </source>
</reference>
<dbReference type="InterPro" id="IPR033121">
    <property type="entry name" value="PEPTIDASE_A1"/>
</dbReference>
<feature type="domain" description="Peptidase A1" evidence="11">
    <location>
        <begin position="370"/>
        <end position="678"/>
    </location>
</feature>
<dbReference type="SUPFAM" id="SSF50630">
    <property type="entry name" value="Acid proteases"/>
    <property type="match status" value="1"/>
</dbReference>
<dbReference type="CDD" id="cd06097">
    <property type="entry name" value="Aspergillopepsin_like"/>
    <property type="match status" value="1"/>
</dbReference>
<dbReference type="FunFam" id="2.40.70.10:FF:000026">
    <property type="entry name" value="Endothiapepsin"/>
    <property type="match status" value="1"/>
</dbReference>
<dbReference type="Proteomes" id="UP000054383">
    <property type="component" value="Unassembled WGS sequence"/>
</dbReference>
<keyword evidence="13" id="KW-1185">Reference proteome</keyword>
<dbReference type="GO" id="GO:0006508">
    <property type="term" value="P:proteolysis"/>
    <property type="evidence" value="ECO:0007669"/>
    <property type="project" value="UniProtKB-KW"/>
</dbReference>
<accession>A0A0U1M6T6</accession>
<evidence type="ECO:0000256" key="2">
    <source>
        <dbReference type="ARBA" id="ARBA00007447"/>
    </source>
</evidence>
<dbReference type="Pfam" id="PF00026">
    <property type="entry name" value="Asp"/>
    <property type="match status" value="1"/>
</dbReference>
<evidence type="ECO:0000256" key="10">
    <source>
        <dbReference type="SAM" id="Phobius"/>
    </source>
</evidence>
<name>A0A0U1M6T6_TALIS</name>
<feature type="region of interest" description="Disordered" evidence="9">
    <location>
        <begin position="1"/>
        <end position="28"/>
    </location>
</feature>
<dbReference type="InterPro" id="IPR001969">
    <property type="entry name" value="Aspartic_peptidase_AS"/>
</dbReference>
<evidence type="ECO:0000256" key="8">
    <source>
        <dbReference type="RuleBase" id="RU000454"/>
    </source>
</evidence>
<dbReference type="OrthoDB" id="2747330at2759"/>
<keyword evidence="6 8" id="KW-0378">Hydrolase</keyword>
<feature type="active site" evidence="7">
    <location>
        <position position="386"/>
    </location>
</feature>